<proteinExistence type="predicted"/>
<comment type="caution">
    <text evidence="1">The sequence shown here is derived from an EMBL/GenBank/DDBJ whole genome shotgun (WGS) entry which is preliminary data.</text>
</comment>
<reference evidence="1" key="1">
    <citation type="submission" date="2020-05" db="EMBL/GenBank/DDBJ databases">
        <title>Mycena genomes resolve the evolution of fungal bioluminescence.</title>
        <authorList>
            <person name="Tsai I.J."/>
        </authorList>
    </citation>
    <scope>NUCLEOTIDE SEQUENCE</scope>
    <source>
        <strain evidence="1">110903Hualien_Pintung</strain>
    </source>
</reference>
<dbReference type="AlphaFoldDB" id="A0A8H6TDN7"/>
<accession>A0A8H6TDN7</accession>
<evidence type="ECO:0000313" key="2">
    <source>
        <dbReference type="Proteomes" id="UP000613580"/>
    </source>
</evidence>
<evidence type="ECO:0000313" key="1">
    <source>
        <dbReference type="EMBL" id="KAF7313885.1"/>
    </source>
</evidence>
<keyword evidence="2" id="KW-1185">Reference proteome</keyword>
<name>A0A8H6TDN7_MYCCL</name>
<gene>
    <name evidence="1" type="ORF">HMN09_00546300</name>
</gene>
<sequence>MLHPYSFVSPTVIPESTVQRTGHWDYVTVKGKQLVVGLALEENFGTVATSAPGTLAMGQGPPYLVDALSAIVQHIPSLIPIAAIDATTNDFNLAQAAANAPLNNALLVVVDADSGEALCTS</sequence>
<dbReference type="EMBL" id="JACAZE010000006">
    <property type="protein sequence ID" value="KAF7313885.1"/>
    <property type="molecule type" value="Genomic_DNA"/>
</dbReference>
<dbReference type="Proteomes" id="UP000613580">
    <property type="component" value="Unassembled WGS sequence"/>
</dbReference>
<protein>
    <submittedName>
        <fullName evidence="1">Uncharacterized protein</fullName>
    </submittedName>
</protein>
<organism evidence="1 2">
    <name type="scientific">Mycena chlorophos</name>
    <name type="common">Agaric fungus</name>
    <name type="synonym">Agaricus chlorophos</name>
    <dbReference type="NCBI Taxonomy" id="658473"/>
    <lineage>
        <taxon>Eukaryota</taxon>
        <taxon>Fungi</taxon>
        <taxon>Dikarya</taxon>
        <taxon>Basidiomycota</taxon>
        <taxon>Agaricomycotina</taxon>
        <taxon>Agaricomycetes</taxon>
        <taxon>Agaricomycetidae</taxon>
        <taxon>Agaricales</taxon>
        <taxon>Marasmiineae</taxon>
        <taxon>Mycenaceae</taxon>
        <taxon>Mycena</taxon>
    </lineage>
</organism>